<accession>A0A1J5UHH0</accession>
<proteinExistence type="predicted"/>
<dbReference type="AlphaFoldDB" id="A0A1J5UHH0"/>
<evidence type="ECO:0000313" key="3">
    <source>
        <dbReference type="Proteomes" id="UP000182798"/>
    </source>
</evidence>
<dbReference type="OrthoDB" id="6896489at2"/>
<keyword evidence="1" id="KW-0812">Transmembrane</keyword>
<evidence type="ECO:0000313" key="2">
    <source>
        <dbReference type="EMBL" id="OIR25341.1"/>
    </source>
</evidence>
<dbReference type="RefSeq" id="WP_071563602.1">
    <property type="nucleotide sequence ID" value="NZ_MIQH01000345.1"/>
</dbReference>
<name>A0A1J5UHH0_9GAMM</name>
<protein>
    <submittedName>
        <fullName evidence="2">Uncharacterized protein</fullName>
    </submittedName>
</protein>
<sequence length="299" mass="33588">MTDIFEKIEKKVYVRAGFTESQRTKNLEKASKVWKSKGWFVVKMIDGGLTKSSYLELEKQVSHENPESIDQKKPVGILLGIGILLLPVIFSWFTLRKSYTTLARVVSFTWLVFRIIIFTFSDDPEVSQKTEIVSNEVKQEASSKKIKEKIEFQFTVQEFLQRYNQAFLALDRNIKASIKKENDNGKYLTIQALTNNKNVGLVIGANSKTRKVQSITFIGIGDGTMQSGLDILFGTSAVVMAIENPNMPVDQRGEIVSDLGFSNGRLSKLGKLSVERTGIKYSISLSDTIGTWLVAEPIQ</sequence>
<gene>
    <name evidence="2" type="ORF">BGC33_06245</name>
</gene>
<evidence type="ECO:0000256" key="1">
    <source>
        <dbReference type="SAM" id="Phobius"/>
    </source>
</evidence>
<dbReference type="Proteomes" id="UP000182798">
    <property type="component" value="Unassembled WGS sequence"/>
</dbReference>
<comment type="caution">
    <text evidence="2">The sequence shown here is derived from an EMBL/GenBank/DDBJ whole genome shotgun (WGS) entry which is preliminary data.</text>
</comment>
<dbReference type="EMBL" id="MIQH01000345">
    <property type="protein sequence ID" value="OIR25341.1"/>
    <property type="molecule type" value="Genomic_DNA"/>
</dbReference>
<keyword evidence="1" id="KW-1133">Transmembrane helix</keyword>
<organism evidence="2 3">
    <name type="scientific">Bathymodiolus thermophilus thioautotrophic gill symbiont</name>
    <dbReference type="NCBI Taxonomy" id="2360"/>
    <lineage>
        <taxon>Bacteria</taxon>
        <taxon>Pseudomonadati</taxon>
        <taxon>Pseudomonadota</taxon>
        <taxon>Gammaproteobacteria</taxon>
        <taxon>sulfur-oxidizing symbionts</taxon>
    </lineage>
</organism>
<reference evidence="3" key="1">
    <citation type="submission" date="2016-09" db="EMBL/GenBank/DDBJ databases">
        <title>Genome Sequence of Bathymodiolus thermophilus sulfur-oxidizing gill endosymbiont.</title>
        <authorList>
            <person name="Ponnudurai R."/>
            <person name="Kleiner M."/>
            <person name="Sayavedra L."/>
            <person name="Thuermer A."/>
            <person name="Felbeck H."/>
            <person name="Schlueter R."/>
            <person name="Schweder T."/>
            <person name="Markert S."/>
        </authorList>
    </citation>
    <scope>NUCLEOTIDE SEQUENCE [LARGE SCALE GENOMIC DNA]</scope>
    <source>
        <strain evidence="3">BAT/CrabSpa'14</strain>
    </source>
</reference>
<feature type="transmembrane region" description="Helical" evidence="1">
    <location>
        <begin position="75"/>
        <end position="95"/>
    </location>
</feature>
<keyword evidence="1" id="KW-0472">Membrane</keyword>